<keyword evidence="2" id="KW-0418">Kinase</keyword>
<feature type="chain" id="PRO_5047109333" evidence="6">
    <location>
        <begin position="20"/>
        <end position="646"/>
    </location>
</feature>
<dbReference type="InterPro" id="IPR011712">
    <property type="entry name" value="Sig_transdc_His_kin_sub3_dim/P"/>
</dbReference>
<dbReference type="Pfam" id="PF02518">
    <property type="entry name" value="HATPase_c"/>
    <property type="match status" value="1"/>
</dbReference>
<name>A0ABW5MFC7_9SPHI</name>
<dbReference type="Gene3D" id="1.25.40.10">
    <property type="entry name" value="Tetratricopeptide repeat domain"/>
    <property type="match status" value="1"/>
</dbReference>
<keyword evidence="5" id="KW-0812">Transmembrane</keyword>
<keyword evidence="4" id="KW-0802">TPR repeat</keyword>
<dbReference type="InterPro" id="IPR036890">
    <property type="entry name" value="HATPase_C_sf"/>
</dbReference>
<dbReference type="PROSITE" id="PS50005">
    <property type="entry name" value="TPR"/>
    <property type="match status" value="1"/>
</dbReference>
<feature type="signal peptide" evidence="6">
    <location>
        <begin position="1"/>
        <end position="19"/>
    </location>
</feature>
<keyword evidence="5" id="KW-1133">Transmembrane helix</keyword>
<dbReference type="SUPFAM" id="SSF55874">
    <property type="entry name" value="ATPase domain of HSP90 chaperone/DNA topoisomerase II/histidine kinase"/>
    <property type="match status" value="1"/>
</dbReference>
<dbReference type="Gene3D" id="1.20.5.1930">
    <property type="match status" value="1"/>
</dbReference>
<dbReference type="Pfam" id="PF13424">
    <property type="entry name" value="TPR_12"/>
    <property type="match status" value="1"/>
</dbReference>
<dbReference type="Gene3D" id="3.30.565.10">
    <property type="entry name" value="Histidine kinase-like ATPase, C-terminal domain"/>
    <property type="match status" value="1"/>
</dbReference>
<dbReference type="InterPro" id="IPR019734">
    <property type="entry name" value="TPR_rpt"/>
</dbReference>
<dbReference type="SUPFAM" id="SSF48452">
    <property type="entry name" value="TPR-like"/>
    <property type="match status" value="2"/>
</dbReference>
<evidence type="ECO:0000259" key="7">
    <source>
        <dbReference type="PROSITE" id="PS50109"/>
    </source>
</evidence>
<evidence type="ECO:0000313" key="8">
    <source>
        <dbReference type="EMBL" id="MFD2581421.1"/>
    </source>
</evidence>
<dbReference type="InterPro" id="IPR050482">
    <property type="entry name" value="Sensor_HK_TwoCompSys"/>
</dbReference>
<keyword evidence="6" id="KW-0732">Signal</keyword>
<dbReference type="RefSeq" id="WP_379074665.1">
    <property type="nucleotide sequence ID" value="NZ_JBHULL010000003.1"/>
</dbReference>
<protein>
    <submittedName>
        <fullName evidence="8">Tetratricopeptide repeat protein</fullName>
    </submittedName>
</protein>
<dbReference type="EMBL" id="JBHULL010000003">
    <property type="protein sequence ID" value="MFD2581421.1"/>
    <property type="molecule type" value="Genomic_DNA"/>
</dbReference>
<dbReference type="CDD" id="cd16917">
    <property type="entry name" value="HATPase_UhpB-NarQ-NarX-like"/>
    <property type="match status" value="1"/>
</dbReference>
<keyword evidence="5" id="KW-0472">Membrane</keyword>
<keyword evidence="3" id="KW-0902">Two-component regulatory system</keyword>
<feature type="domain" description="Histidine kinase" evidence="7">
    <location>
        <begin position="557"/>
        <end position="646"/>
    </location>
</feature>
<dbReference type="InterPro" id="IPR005467">
    <property type="entry name" value="His_kinase_dom"/>
</dbReference>
<dbReference type="Proteomes" id="UP001597461">
    <property type="component" value="Unassembled WGS sequence"/>
</dbReference>
<accession>A0ABW5MFC7</accession>
<dbReference type="SMART" id="SM00028">
    <property type="entry name" value="TPR"/>
    <property type="match status" value="5"/>
</dbReference>
<keyword evidence="1" id="KW-0808">Transferase</keyword>
<dbReference type="InterPro" id="IPR011990">
    <property type="entry name" value="TPR-like_helical_dom_sf"/>
</dbReference>
<evidence type="ECO:0000256" key="6">
    <source>
        <dbReference type="SAM" id="SignalP"/>
    </source>
</evidence>
<dbReference type="SMART" id="SM00387">
    <property type="entry name" value="HATPase_c"/>
    <property type="match status" value="1"/>
</dbReference>
<dbReference type="Pfam" id="PF07730">
    <property type="entry name" value="HisKA_3"/>
    <property type="match status" value="1"/>
</dbReference>
<evidence type="ECO:0000256" key="3">
    <source>
        <dbReference type="ARBA" id="ARBA00023012"/>
    </source>
</evidence>
<dbReference type="PANTHER" id="PTHR24421">
    <property type="entry name" value="NITRATE/NITRITE SENSOR PROTEIN NARX-RELATED"/>
    <property type="match status" value="1"/>
</dbReference>
<comment type="caution">
    <text evidence="8">The sequence shown here is derived from an EMBL/GenBank/DDBJ whole genome shotgun (WGS) entry which is preliminary data.</text>
</comment>
<organism evidence="8 9">
    <name type="scientific">Pedobacter vanadiisoli</name>
    <dbReference type="NCBI Taxonomy" id="1761975"/>
    <lineage>
        <taxon>Bacteria</taxon>
        <taxon>Pseudomonadati</taxon>
        <taxon>Bacteroidota</taxon>
        <taxon>Sphingobacteriia</taxon>
        <taxon>Sphingobacteriales</taxon>
        <taxon>Sphingobacteriaceae</taxon>
        <taxon>Pedobacter</taxon>
    </lineage>
</organism>
<evidence type="ECO:0000256" key="2">
    <source>
        <dbReference type="ARBA" id="ARBA00022777"/>
    </source>
</evidence>
<dbReference type="Pfam" id="PF13181">
    <property type="entry name" value="TPR_8"/>
    <property type="match status" value="1"/>
</dbReference>
<evidence type="ECO:0000256" key="5">
    <source>
        <dbReference type="SAM" id="Phobius"/>
    </source>
</evidence>
<dbReference type="InterPro" id="IPR003594">
    <property type="entry name" value="HATPase_dom"/>
</dbReference>
<gene>
    <name evidence="8" type="ORF">ACFSR6_02895</name>
</gene>
<reference evidence="9" key="1">
    <citation type="journal article" date="2019" name="Int. J. Syst. Evol. Microbiol.">
        <title>The Global Catalogue of Microorganisms (GCM) 10K type strain sequencing project: providing services to taxonomists for standard genome sequencing and annotation.</title>
        <authorList>
            <consortium name="The Broad Institute Genomics Platform"/>
            <consortium name="The Broad Institute Genome Sequencing Center for Infectious Disease"/>
            <person name="Wu L."/>
            <person name="Ma J."/>
        </authorList>
    </citation>
    <scope>NUCLEOTIDE SEQUENCE [LARGE SCALE GENOMIC DNA]</scope>
    <source>
        <strain evidence="9">KCTC 42866</strain>
    </source>
</reference>
<evidence type="ECO:0000256" key="4">
    <source>
        <dbReference type="PROSITE-ProRule" id="PRU00339"/>
    </source>
</evidence>
<evidence type="ECO:0000256" key="1">
    <source>
        <dbReference type="ARBA" id="ARBA00022679"/>
    </source>
</evidence>
<feature type="transmembrane region" description="Helical" evidence="5">
    <location>
        <begin position="391"/>
        <end position="411"/>
    </location>
</feature>
<evidence type="ECO:0000313" key="9">
    <source>
        <dbReference type="Proteomes" id="UP001597461"/>
    </source>
</evidence>
<feature type="repeat" description="TPR" evidence="4">
    <location>
        <begin position="281"/>
        <end position="314"/>
    </location>
</feature>
<keyword evidence="9" id="KW-1185">Reference proteome</keyword>
<sequence>MKKLVTSLFILLCFLNSYSQDLQKIDSLKRLLKLSKEDTSRVSLLIKLTKANKNNDIASAYKYCSEAINLSKKLKYNKGLFKSLTSEISLIRIEGKDGLALEKSKSLVQFAESTKDSFNIAAGYLTLGEVYDNNGDNKNGVAYCLKGLSIAERMNDRGLLQDAYAALQRLYFSRTEFDKAVIYGQKAIDLAKAMGDKSRVMIQSYNLAQTYNLIKAFDKSIKISNEVVRMAKQAGDKRVEVYALYNLCSVNLRTNNLNDALTYGEQCLAISKEISDKSIQSNVLAAIGSIYLQLGQNKEAENNLLQALALREKTEDKQGIADVQNLLADVYFAMGQPKKAYDFEKASEDFSDNYNQSILAQQSSDLEKKYETQKKESQIRLQQADIKRKNILNYVLLGGVSAILIISVLAYRNYKHRQKLQQAKIDELETEKLLTATEGILKGEEQERTRLAKDLHDGLGGMLSGIKFSLSNMKENLIMTPDNVHAFERSIDMLDSSIKEMRRVAHNMMPEILVKYGLDAALKEFCAEIDRSGVLHVNYQSVGMQNANIQQTTSITIYRIVQELLNNAMKHANAKNVLVQLHQSDQEKLLAVTVEDDGNGFDTELLKQSAGMGWLNIQNRIEFLKGKIDLQSGPGKGTSIMIEINI</sequence>
<proteinExistence type="predicted"/>
<dbReference type="PROSITE" id="PS50109">
    <property type="entry name" value="HIS_KIN"/>
    <property type="match status" value="1"/>
</dbReference>